<evidence type="ECO:0000313" key="3">
    <source>
        <dbReference type="EMBL" id="GGN78367.1"/>
    </source>
</evidence>
<proteinExistence type="predicted"/>
<sequence length="383" mass="42429">MTTVVTDSSDLDVADPPPMAVVESSAEPAQAPPSGAIAQNLDPRTLVITGNNVRPAPDLADHPKEVASIRRFGVRNPILAVREPDGSVHVIDGQVRTLAAIATGQETVPVWVSEVDPSIGDRERQIERILTQINLNDRRIELTDSARAAGVALMLDLGAGVTRIAEGLQASDRSRIRKAGAIGRSDTARRLLDDGQLSLDQLETLAGYETLGDTDAVDTLTSVTRYQFDYQARLIAEDRQTRRDRLRAALPYAAFGFGVLTDLPDIGTDLIPDSELLTGDGLPVSETEIYCRREAVAGVPRLGRRRRTPRRDHRRARRSRHRRLGDSRNGPRRRTRTRDAERARAHRSRRVDARLLSACGSLGREWTSPRRPCLRRYRSTGRR</sequence>
<dbReference type="SUPFAM" id="SSF110849">
    <property type="entry name" value="ParB/Sulfiredoxin"/>
    <property type="match status" value="1"/>
</dbReference>
<dbReference type="Gene3D" id="3.90.1530.30">
    <property type="match status" value="1"/>
</dbReference>
<dbReference type="CDD" id="cd16387">
    <property type="entry name" value="ParB_N_Srx"/>
    <property type="match status" value="1"/>
</dbReference>
<keyword evidence="4" id="KW-1185">Reference proteome</keyword>
<name>A0ABQ2KBU7_9NOCA</name>
<dbReference type="PANTHER" id="PTHR33375:SF1">
    <property type="entry name" value="CHROMOSOME-PARTITIONING PROTEIN PARB-RELATED"/>
    <property type="match status" value="1"/>
</dbReference>
<reference evidence="4" key="1">
    <citation type="journal article" date="2019" name="Int. J. Syst. Evol. Microbiol.">
        <title>The Global Catalogue of Microorganisms (GCM) 10K type strain sequencing project: providing services to taxonomists for standard genome sequencing and annotation.</title>
        <authorList>
            <consortium name="The Broad Institute Genomics Platform"/>
            <consortium name="The Broad Institute Genome Sequencing Center for Infectious Disease"/>
            <person name="Wu L."/>
            <person name="Ma J."/>
        </authorList>
    </citation>
    <scope>NUCLEOTIDE SEQUENCE [LARGE SCALE GENOMIC DNA]</scope>
    <source>
        <strain evidence="4">CGMCC 4.7329</strain>
    </source>
</reference>
<feature type="region of interest" description="Disordered" evidence="1">
    <location>
        <begin position="1"/>
        <end position="37"/>
    </location>
</feature>
<dbReference type="InterPro" id="IPR036086">
    <property type="entry name" value="ParB/Sulfiredoxin_sf"/>
</dbReference>
<accession>A0ABQ2KBU7</accession>
<evidence type="ECO:0000256" key="1">
    <source>
        <dbReference type="SAM" id="MobiDB-lite"/>
    </source>
</evidence>
<gene>
    <name evidence="3" type="ORF">GCM10011610_25800</name>
</gene>
<feature type="domain" description="ParB-like N-terminal" evidence="2">
    <location>
        <begin position="39"/>
        <end position="129"/>
    </location>
</feature>
<feature type="region of interest" description="Disordered" evidence="1">
    <location>
        <begin position="300"/>
        <end position="347"/>
    </location>
</feature>
<evidence type="ECO:0000259" key="2">
    <source>
        <dbReference type="SMART" id="SM00470"/>
    </source>
</evidence>
<feature type="compositionally biased region" description="Basic residues" evidence="1">
    <location>
        <begin position="302"/>
        <end position="323"/>
    </location>
</feature>
<protein>
    <recommendedName>
        <fullName evidence="2">ParB-like N-terminal domain-containing protein</fullName>
    </recommendedName>
</protein>
<dbReference type="RefSeq" id="WP_189027622.1">
    <property type="nucleotide sequence ID" value="NZ_BMNE01000003.1"/>
</dbReference>
<comment type="caution">
    <text evidence="3">The sequence shown here is derived from an EMBL/GenBank/DDBJ whole genome shotgun (WGS) entry which is preliminary data.</text>
</comment>
<dbReference type="EMBL" id="BMNE01000003">
    <property type="protein sequence ID" value="GGN78367.1"/>
    <property type="molecule type" value="Genomic_DNA"/>
</dbReference>
<dbReference type="PANTHER" id="PTHR33375">
    <property type="entry name" value="CHROMOSOME-PARTITIONING PROTEIN PARB-RELATED"/>
    <property type="match status" value="1"/>
</dbReference>
<evidence type="ECO:0000313" key="4">
    <source>
        <dbReference type="Proteomes" id="UP000658127"/>
    </source>
</evidence>
<organism evidence="3 4">
    <name type="scientific">Nocardia rhizosphaerihabitans</name>
    <dbReference type="NCBI Taxonomy" id="1691570"/>
    <lineage>
        <taxon>Bacteria</taxon>
        <taxon>Bacillati</taxon>
        <taxon>Actinomycetota</taxon>
        <taxon>Actinomycetes</taxon>
        <taxon>Mycobacteriales</taxon>
        <taxon>Nocardiaceae</taxon>
        <taxon>Nocardia</taxon>
    </lineage>
</organism>
<dbReference type="InterPro" id="IPR050336">
    <property type="entry name" value="Chromosome_partition/occlusion"/>
</dbReference>
<dbReference type="Proteomes" id="UP000658127">
    <property type="component" value="Unassembled WGS sequence"/>
</dbReference>
<dbReference type="InterPro" id="IPR003115">
    <property type="entry name" value="ParB_N"/>
</dbReference>
<dbReference type="SMART" id="SM00470">
    <property type="entry name" value="ParB"/>
    <property type="match status" value="1"/>
</dbReference>